<keyword evidence="4" id="KW-0489">Methyltransferase</keyword>
<dbReference type="AlphaFoldDB" id="A0A7C3RD29"/>
<evidence type="ECO:0000313" key="5">
    <source>
        <dbReference type="EMBL" id="HGF88031.1"/>
    </source>
</evidence>
<comment type="similarity">
    <text evidence="1">Belongs to the branched-chain polyamine synthase family.</text>
</comment>
<dbReference type="Gene3D" id="3.40.50.150">
    <property type="entry name" value="Vaccinia Virus protein VP39"/>
    <property type="match status" value="1"/>
</dbReference>
<dbReference type="InterPro" id="IPR038723">
    <property type="entry name" value="ArnR1-like_HTH"/>
</dbReference>
<dbReference type="InterPro" id="IPR014435">
    <property type="entry name" value="BpsA"/>
</dbReference>
<dbReference type="SUPFAM" id="SSF46785">
    <property type="entry name" value="Winged helix' DNA-binding domain"/>
    <property type="match status" value="1"/>
</dbReference>
<proteinExistence type="inferred from homology"/>
<evidence type="ECO:0000259" key="3">
    <source>
        <dbReference type="Pfam" id="PF14947"/>
    </source>
</evidence>
<dbReference type="InterPro" id="IPR036390">
    <property type="entry name" value="WH_DNA-bd_sf"/>
</dbReference>
<gene>
    <name evidence="1" type="primary">bpsA</name>
    <name evidence="5" type="ORF">ENR21_06610</name>
    <name evidence="4" type="ORF">ENW66_07885</name>
</gene>
<dbReference type="InterPro" id="IPR002723">
    <property type="entry name" value="BpsA_C"/>
</dbReference>
<dbReference type="Pfam" id="PF01861">
    <property type="entry name" value="BpsA_C"/>
    <property type="match status" value="1"/>
</dbReference>
<dbReference type="PANTHER" id="PTHR23290">
    <property type="entry name" value="RRNA N6-ADENOSINE-METHYLTRANSFERASE METTL5"/>
    <property type="match status" value="1"/>
</dbReference>
<comment type="pathway">
    <text evidence="1">Amine and polyamine biosynthesis.</text>
</comment>
<dbReference type="GO" id="GO:0005737">
    <property type="term" value="C:cytoplasm"/>
    <property type="evidence" value="ECO:0007669"/>
    <property type="project" value="UniProtKB-SubCell"/>
</dbReference>
<sequence>MARWRKLLSCSLKSSNLNHTATTFSTGGRMDRIARQILQNLLGKERSVYELIYYQDASLREFFELLNTLKDNGLIELENGKARITEKGREIAEEERVKFCGEIECKSCNGTGLSINPYFKEILNIYSEIAKNRPETIEIYDQGFISLEDIVRRVEFIYDRGDLNGRIFVVGDDDLFSIAASLTGMPEKVVVVDIDERLIKFINGVAEEYSLNVEAFVYDVQKAFPEEFKRKFDLFVTDPVETIPGLKLFLSRGVSTLKGVGGAGYFGITTLEASRKKWYELQKMIYEMGFVITDLIRKFSIYPEEEKNFFRFQEKLPIVKYLNVKVDFNWYTSTLFRIEAVKEPKPLVEGEMIIDEKVYKDEESWATPY</sequence>
<keyword evidence="1 4" id="KW-0808">Transferase</keyword>
<evidence type="ECO:0000259" key="2">
    <source>
        <dbReference type="Pfam" id="PF01861"/>
    </source>
</evidence>
<comment type="catalytic activity">
    <reaction evidence="1">
        <text>2 S-adenosyl 3-(methylsulfanyl)propylamine + spermidine = N(4)-bis(aminopropyl)spermidine + 2 S-methyl-5'-thioadenosine + 2 H(+)</text>
        <dbReference type="Rhea" id="RHEA:44132"/>
        <dbReference type="ChEBI" id="CHEBI:15378"/>
        <dbReference type="ChEBI" id="CHEBI:17509"/>
        <dbReference type="ChEBI" id="CHEBI:57443"/>
        <dbReference type="ChEBI" id="CHEBI:57834"/>
        <dbReference type="ChEBI" id="CHEBI:82771"/>
        <dbReference type="EC" id="2.5.1.128"/>
    </reaction>
</comment>
<feature type="domain" description="ArnR1-like winged helix-turn-helix" evidence="3">
    <location>
        <begin position="33"/>
        <end position="94"/>
    </location>
</feature>
<dbReference type="PIRSF" id="PIRSF005895">
    <property type="entry name" value="UCP005895_mtase"/>
    <property type="match status" value="1"/>
</dbReference>
<dbReference type="InterPro" id="IPR036388">
    <property type="entry name" value="WH-like_DNA-bd_sf"/>
</dbReference>
<comment type="subcellular location">
    <subcellularLocation>
        <location evidence="1">Cytoplasm</location>
    </subcellularLocation>
</comment>
<dbReference type="EMBL" id="DSQD01000202">
    <property type="protein sequence ID" value="HGF88031.1"/>
    <property type="molecule type" value="Genomic_DNA"/>
</dbReference>
<dbReference type="HAMAP" id="MF_01947">
    <property type="entry name" value="Aminopropyltransf_BpsA"/>
    <property type="match status" value="1"/>
</dbReference>
<dbReference type="GO" id="GO:0006596">
    <property type="term" value="P:polyamine biosynthetic process"/>
    <property type="evidence" value="ECO:0007669"/>
    <property type="project" value="UniProtKB-UniRule"/>
</dbReference>
<name>A0A7C3RD29_ARCFL</name>
<dbReference type="InterPro" id="IPR051720">
    <property type="entry name" value="rRNA_MeTrfase/Polyamine_Synth"/>
</dbReference>
<keyword evidence="1" id="KW-0620">Polyamine biosynthesis</keyword>
<evidence type="ECO:0000256" key="1">
    <source>
        <dbReference type="HAMAP-Rule" id="MF_01947"/>
    </source>
</evidence>
<dbReference type="GO" id="GO:0016765">
    <property type="term" value="F:transferase activity, transferring alkyl or aryl (other than methyl) groups"/>
    <property type="evidence" value="ECO:0007669"/>
    <property type="project" value="UniProtKB-UniRule"/>
</dbReference>
<dbReference type="GO" id="GO:0032259">
    <property type="term" value="P:methylation"/>
    <property type="evidence" value="ECO:0007669"/>
    <property type="project" value="UniProtKB-KW"/>
</dbReference>
<dbReference type="Pfam" id="PF14947">
    <property type="entry name" value="HTH_45"/>
    <property type="match status" value="1"/>
</dbReference>
<feature type="domain" description="N(4)-bis(aminopropyl)spermidine synthase C-terminal" evidence="2">
    <location>
        <begin position="121"/>
        <end position="365"/>
    </location>
</feature>
<organism evidence="4">
    <name type="scientific">Archaeoglobus fulgidus</name>
    <dbReference type="NCBI Taxonomy" id="2234"/>
    <lineage>
        <taxon>Archaea</taxon>
        <taxon>Methanobacteriati</taxon>
        <taxon>Methanobacteriota</taxon>
        <taxon>Archaeoglobi</taxon>
        <taxon>Archaeoglobales</taxon>
        <taxon>Archaeoglobaceae</taxon>
        <taxon>Archaeoglobus</taxon>
    </lineage>
</organism>
<accession>A0A7C3RD29</accession>
<comment type="function">
    <text evidence="1">Involved in the biosynthesis of branched-chain polyamines, which support the growth of thermophiles under high-temperature conditions. Catalyzes the sequential condensation of spermidine with the aminopropyl groups of decarboxylated S-adenosylmethionines to produce N(4)-bis(aminopropyl)spermidine via N(4)-aminopropylspermidine.</text>
</comment>
<dbReference type="PANTHER" id="PTHR23290:SF0">
    <property type="entry name" value="RRNA N6-ADENOSINE-METHYLTRANSFERASE METTL5"/>
    <property type="match status" value="1"/>
</dbReference>
<keyword evidence="1" id="KW-0963">Cytoplasm</keyword>
<reference evidence="4" key="1">
    <citation type="journal article" date="2020" name="mSystems">
        <title>Genome- and Community-Level Interaction Insights into Carbon Utilization and Element Cycling Functions of Hydrothermarchaeota in Hydrothermal Sediment.</title>
        <authorList>
            <person name="Zhou Z."/>
            <person name="Liu Y."/>
            <person name="Xu W."/>
            <person name="Pan J."/>
            <person name="Luo Z.H."/>
            <person name="Li M."/>
        </authorList>
    </citation>
    <scope>NUCLEOTIDE SEQUENCE [LARGE SCALE GENOMIC DNA]</scope>
    <source>
        <strain evidence="5">SpSt-38</strain>
        <strain evidence="4">SpSt-87</strain>
    </source>
</reference>
<protein>
    <recommendedName>
        <fullName evidence="1">N(4)-bis(aminopropyl)spermidine synthase</fullName>
        <ecNumber evidence="1">2.5.1.128</ecNumber>
    </recommendedName>
    <alternativeName>
        <fullName evidence="1">Branched-chain polyamine synthase A</fullName>
    </alternativeName>
</protein>
<dbReference type="InterPro" id="IPR029063">
    <property type="entry name" value="SAM-dependent_MTases_sf"/>
</dbReference>
<dbReference type="SUPFAM" id="SSF53335">
    <property type="entry name" value="S-adenosyl-L-methionine-dependent methyltransferases"/>
    <property type="match status" value="1"/>
</dbReference>
<comment type="caution">
    <text evidence="4">The sequence shown here is derived from an EMBL/GenBank/DDBJ whole genome shotgun (WGS) entry which is preliminary data.</text>
</comment>
<dbReference type="Gene3D" id="1.10.10.10">
    <property type="entry name" value="Winged helix-like DNA-binding domain superfamily/Winged helix DNA-binding domain"/>
    <property type="match status" value="1"/>
</dbReference>
<dbReference type="GO" id="GO:0008168">
    <property type="term" value="F:methyltransferase activity"/>
    <property type="evidence" value="ECO:0007669"/>
    <property type="project" value="UniProtKB-KW"/>
</dbReference>
<dbReference type="EC" id="2.5.1.128" evidence="1"/>
<evidence type="ECO:0000313" key="4">
    <source>
        <dbReference type="EMBL" id="HFW32847.1"/>
    </source>
</evidence>
<dbReference type="EMBL" id="DTLB01000046">
    <property type="protein sequence ID" value="HFW32847.1"/>
    <property type="molecule type" value="Genomic_DNA"/>
</dbReference>